<dbReference type="Gene3D" id="2.40.100.10">
    <property type="entry name" value="Cyclophilin-like"/>
    <property type="match status" value="1"/>
</dbReference>
<dbReference type="SUPFAM" id="SSF50891">
    <property type="entry name" value="Cyclophilin-like"/>
    <property type="match status" value="1"/>
</dbReference>
<sequence>MSERVFVVIFLVVVALVSVGLLVSRSMQNNQVNQSAQSANTISPPPSAAGQVSQTPVPTPLRKTYTAYTGDVTLKERQNKKAVIQTKKGTIEFEIYPEATKAASNFIKLTNDGFYDGITFHRVEPGFVIQGGDPEGTGRGGPGYKFEDEPVTKKYIKGIVAMANAGPDTNGSQFFIMLEDKLDLPPKYTIFGKVIKGQEVVSAIRVGDVMEKVTIENLR</sequence>
<gene>
    <name evidence="6" type="ORF">US19_C0020G0011</name>
</gene>
<dbReference type="CDD" id="cd00317">
    <property type="entry name" value="cyclophilin"/>
    <property type="match status" value="1"/>
</dbReference>
<dbReference type="PATRIC" id="fig|1618426.3.peg.721"/>
<dbReference type="InterPro" id="IPR029000">
    <property type="entry name" value="Cyclophilin-like_dom_sf"/>
</dbReference>
<evidence type="ECO:0000313" key="7">
    <source>
        <dbReference type="Proteomes" id="UP000034492"/>
    </source>
</evidence>
<keyword evidence="2 3" id="KW-0413">Isomerase</keyword>
<evidence type="ECO:0000256" key="4">
    <source>
        <dbReference type="SAM" id="MobiDB-lite"/>
    </source>
</evidence>
<dbReference type="EMBL" id="LBSA01000020">
    <property type="protein sequence ID" value="KKQ08722.1"/>
    <property type="molecule type" value="Genomic_DNA"/>
</dbReference>
<proteinExistence type="inferred from homology"/>
<reference evidence="6 7" key="1">
    <citation type="journal article" date="2015" name="Nature">
        <title>rRNA introns, odd ribosomes, and small enigmatic genomes across a large radiation of phyla.</title>
        <authorList>
            <person name="Brown C.T."/>
            <person name="Hug L.A."/>
            <person name="Thomas B.C."/>
            <person name="Sharon I."/>
            <person name="Castelle C.J."/>
            <person name="Singh A."/>
            <person name="Wilkins M.J."/>
            <person name="Williams K.H."/>
            <person name="Banfield J.F."/>
        </authorList>
    </citation>
    <scope>NUCLEOTIDE SEQUENCE [LARGE SCALE GENOMIC DNA]</scope>
</reference>
<evidence type="ECO:0000256" key="1">
    <source>
        <dbReference type="ARBA" id="ARBA00023110"/>
    </source>
</evidence>
<evidence type="ECO:0000256" key="3">
    <source>
        <dbReference type="RuleBase" id="RU363019"/>
    </source>
</evidence>
<dbReference type="Proteomes" id="UP000034492">
    <property type="component" value="Unassembled WGS sequence"/>
</dbReference>
<accession>A0A0G0ET77</accession>
<evidence type="ECO:0000256" key="2">
    <source>
        <dbReference type="ARBA" id="ARBA00023235"/>
    </source>
</evidence>
<dbReference type="EC" id="5.2.1.8" evidence="3"/>
<evidence type="ECO:0000313" key="6">
    <source>
        <dbReference type="EMBL" id="KKQ08722.1"/>
    </source>
</evidence>
<dbReference type="InterPro" id="IPR044666">
    <property type="entry name" value="Cyclophilin_A-like"/>
</dbReference>
<feature type="domain" description="PPIase cyclophilin-type" evidence="5">
    <location>
        <begin position="89"/>
        <end position="205"/>
    </location>
</feature>
<comment type="caution">
    <text evidence="6">The sequence shown here is derived from an EMBL/GenBank/DDBJ whole genome shotgun (WGS) entry which is preliminary data.</text>
</comment>
<comment type="catalytic activity">
    <reaction evidence="3">
        <text>[protein]-peptidylproline (omega=180) = [protein]-peptidylproline (omega=0)</text>
        <dbReference type="Rhea" id="RHEA:16237"/>
        <dbReference type="Rhea" id="RHEA-COMP:10747"/>
        <dbReference type="Rhea" id="RHEA-COMP:10748"/>
        <dbReference type="ChEBI" id="CHEBI:83833"/>
        <dbReference type="ChEBI" id="CHEBI:83834"/>
        <dbReference type="EC" id="5.2.1.8"/>
    </reaction>
</comment>
<dbReference type="InterPro" id="IPR002130">
    <property type="entry name" value="Cyclophilin-type_PPIase_dom"/>
</dbReference>
<dbReference type="PANTHER" id="PTHR45625:SF4">
    <property type="entry name" value="PEPTIDYLPROLYL ISOMERASE DOMAIN AND WD REPEAT-CONTAINING PROTEIN 1"/>
    <property type="match status" value="1"/>
</dbReference>
<feature type="region of interest" description="Disordered" evidence="4">
    <location>
        <begin position="34"/>
        <end position="57"/>
    </location>
</feature>
<evidence type="ECO:0000259" key="5">
    <source>
        <dbReference type="PROSITE" id="PS50072"/>
    </source>
</evidence>
<dbReference type="GO" id="GO:0003755">
    <property type="term" value="F:peptidyl-prolyl cis-trans isomerase activity"/>
    <property type="evidence" value="ECO:0007669"/>
    <property type="project" value="UniProtKB-UniRule"/>
</dbReference>
<dbReference type="Pfam" id="PF00160">
    <property type="entry name" value="Pro_isomerase"/>
    <property type="match status" value="1"/>
</dbReference>
<protein>
    <recommendedName>
        <fullName evidence="3">Peptidyl-prolyl cis-trans isomerase</fullName>
        <shortName evidence="3">PPIase</shortName>
        <ecNumber evidence="3">5.2.1.8</ecNumber>
    </recommendedName>
</protein>
<dbReference type="PANTHER" id="PTHR45625">
    <property type="entry name" value="PEPTIDYL-PROLYL CIS-TRANS ISOMERASE-RELATED"/>
    <property type="match status" value="1"/>
</dbReference>
<dbReference type="PROSITE" id="PS50072">
    <property type="entry name" value="CSA_PPIASE_2"/>
    <property type="match status" value="1"/>
</dbReference>
<comment type="similarity">
    <text evidence="3">Belongs to the cyclophilin-type PPIase family.</text>
</comment>
<keyword evidence="1 3" id="KW-0697">Rotamase</keyword>
<organism evidence="6 7">
    <name type="scientific">Candidatus Daviesbacteria bacterium GW2011_GWB1_36_5</name>
    <dbReference type="NCBI Taxonomy" id="1618426"/>
    <lineage>
        <taxon>Bacteria</taxon>
        <taxon>Candidatus Daviesiibacteriota</taxon>
    </lineage>
</organism>
<comment type="function">
    <text evidence="3">PPIases accelerate the folding of proteins. It catalyzes the cis-trans isomerization of proline imidic peptide bonds in oligopeptides.</text>
</comment>
<dbReference type="AlphaFoldDB" id="A0A0G0ET77"/>
<dbReference type="PRINTS" id="PR00153">
    <property type="entry name" value="CSAPPISMRASE"/>
</dbReference>
<name>A0A0G0ET77_9BACT</name>